<evidence type="ECO:0000313" key="7">
    <source>
        <dbReference type="Proteomes" id="UP000299102"/>
    </source>
</evidence>
<evidence type="ECO:0000256" key="2">
    <source>
        <dbReference type="ARBA" id="ARBA00022679"/>
    </source>
</evidence>
<proteinExistence type="inferred from homology"/>
<dbReference type="GO" id="GO:0036149">
    <property type="term" value="P:phosphatidylinositol acyl-chain remodeling"/>
    <property type="evidence" value="ECO:0007669"/>
    <property type="project" value="TreeGrafter"/>
</dbReference>
<organism evidence="6 7">
    <name type="scientific">Eumeta variegata</name>
    <name type="common">Bagworm moth</name>
    <name type="synonym">Eumeta japonica</name>
    <dbReference type="NCBI Taxonomy" id="151549"/>
    <lineage>
        <taxon>Eukaryota</taxon>
        <taxon>Metazoa</taxon>
        <taxon>Ecdysozoa</taxon>
        <taxon>Arthropoda</taxon>
        <taxon>Hexapoda</taxon>
        <taxon>Insecta</taxon>
        <taxon>Pterygota</taxon>
        <taxon>Neoptera</taxon>
        <taxon>Endopterygota</taxon>
        <taxon>Lepidoptera</taxon>
        <taxon>Glossata</taxon>
        <taxon>Ditrysia</taxon>
        <taxon>Tineoidea</taxon>
        <taxon>Psychidae</taxon>
        <taxon>Oiketicinae</taxon>
        <taxon>Eumeta</taxon>
    </lineage>
</organism>
<dbReference type="EMBL" id="BGZK01000291">
    <property type="protein sequence ID" value="GBP34608.1"/>
    <property type="molecule type" value="Genomic_DNA"/>
</dbReference>
<keyword evidence="4" id="KW-0812">Transmembrane</keyword>
<evidence type="ECO:0000256" key="1">
    <source>
        <dbReference type="ARBA" id="ARBA00008655"/>
    </source>
</evidence>
<dbReference type="Pfam" id="PF16076">
    <property type="entry name" value="Acyltransf_C"/>
    <property type="match status" value="1"/>
</dbReference>
<evidence type="ECO:0000313" key="6">
    <source>
        <dbReference type="EMBL" id="GBP34608.1"/>
    </source>
</evidence>
<evidence type="ECO:0000256" key="4">
    <source>
        <dbReference type="SAM" id="Phobius"/>
    </source>
</evidence>
<keyword evidence="7" id="KW-1185">Reference proteome</keyword>
<keyword evidence="3 6" id="KW-0012">Acyltransferase</keyword>
<dbReference type="PANTHER" id="PTHR10983">
    <property type="entry name" value="1-ACYLGLYCEROL-3-PHOSPHATE ACYLTRANSFERASE-RELATED"/>
    <property type="match status" value="1"/>
</dbReference>
<evidence type="ECO:0000259" key="5">
    <source>
        <dbReference type="Pfam" id="PF16076"/>
    </source>
</evidence>
<dbReference type="OrthoDB" id="5920068at2759"/>
<keyword evidence="2 6" id="KW-0808">Transferase</keyword>
<evidence type="ECO:0000256" key="3">
    <source>
        <dbReference type="ARBA" id="ARBA00023315"/>
    </source>
</evidence>
<comment type="caution">
    <text evidence="6">The sequence shown here is derived from an EMBL/GenBank/DDBJ whole genome shotgun (WGS) entry which is preliminary data.</text>
</comment>
<dbReference type="InterPro" id="IPR032098">
    <property type="entry name" value="Acyltransf_C"/>
</dbReference>
<dbReference type="Proteomes" id="UP000299102">
    <property type="component" value="Unassembled WGS sequence"/>
</dbReference>
<dbReference type="STRING" id="151549.A0A4C1V6Y5"/>
<name>A0A4C1V6Y5_EUMVA</name>
<protein>
    <submittedName>
        <fullName evidence="6">Acyl-CoA:lysophosphatidylglycerol acyltransferase 1</fullName>
    </submittedName>
</protein>
<dbReference type="PANTHER" id="PTHR10983:SF2">
    <property type="entry name" value="ACYL-COA:LYSOPHOSPHATIDYLGLYCEROL ACYLTRANSFERASE 1"/>
    <property type="match status" value="1"/>
</dbReference>
<dbReference type="CDD" id="cd07990">
    <property type="entry name" value="LPLAT_LCLAT1-like"/>
    <property type="match status" value="1"/>
</dbReference>
<accession>A0A4C1V6Y5</accession>
<reference evidence="6 7" key="1">
    <citation type="journal article" date="2019" name="Commun. Biol.">
        <title>The bagworm genome reveals a unique fibroin gene that provides high tensile strength.</title>
        <authorList>
            <person name="Kono N."/>
            <person name="Nakamura H."/>
            <person name="Ohtoshi R."/>
            <person name="Tomita M."/>
            <person name="Numata K."/>
            <person name="Arakawa K."/>
        </authorList>
    </citation>
    <scope>NUCLEOTIDE SEQUENCE [LARGE SCALE GENOMIC DNA]</scope>
</reference>
<feature type="domain" description="Acyltransferase C-terminal" evidence="5">
    <location>
        <begin position="160"/>
        <end position="217"/>
    </location>
</feature>
<dbReference type="GO" id="GO:0016746">
    <property type="term" value="F:acyltransferase activity"/>
    <property type="evidence" value="ECO:0007669"/>
    <property type="project" value="UniProtKB-KW"/>
</dbReference>
<comment type="similarity">
    <text evidence="1">Belongs to the 1-acyl-sn-glycerol-3-phosphate acyltransferase family.</text>
</comment>
<sequence>MERKVPFQRAFLPDCHKDKERLLIQILNNTFKKNNASFDGRAKREQSLEELRRHLYGYYIPLKRQFLVLFPEGGFLHKRREVSQRFAEKNNLPRLEYVSLPRAGAMRVIMEEVGPFAHQNNLANERSNLRADRLEWILDVTIAYEDRVPLHLKDIVCGTRAPCVTHLHYRLYPSTDVPEDVEGMTRWLYDRFIEKDKMLEEFYRTGKFPSRNPSKDTVRRVQQDNLRYVILHLFFLVSTLIQLRVAWWLLGFVW</sequence>
<feature type="transmembrane region" description="Helical" evidence="4">
    <location>
        <begin position="229"/>
        <end position="250"/>
    </location>
</feature>
<gene>
    <name evidence="6" type="primary">Lpgat1</name>
    <name evidence="6" type="ORF">EVAR_18999_1</name>
</gene>
<dbReference type="GO" id="GO:0005783">
    <property type="term" value="C:endoplasmic reticulum"/>
    <property type="evidence" value="ECO:0007669"/>
    <property type="project" value="TreeGrafter"/>
</dbReference>
<dbReference type="AlphaFoldDB" id="A0A4C1V6Y5"/>
<keyword evidence="4" id="KW-1133">Transmembrane helix</keyword>
<keyword evidence="4" id="KW-0472">Membrane</keyword>